<feature type="compositionally biased region" description="Polar residues" evidence="1">
    <location>
        <begin position="90"/>
        <end position="101"/>
    </location>
</feature>
<accession>A0A9Q1C516</accession>
<feature type="compositionally biased region" description="Polar residues" evidence="1">
    <location>
        <begin position="1"/>
        <end position="21"/>
    </location>
</feature>
<organism evidence="2 3">
    <name type="scientific">Holothuria leucospilota</name>
    <name type="common">Black long sea cucumber</name>
    <name type="synonym">Mertensiothuria leucospilota</name>
    <dbReference type="NCBI Taxonomy" id="206669"/>
    <lineage>
        <taxon>Eukaryota</taxon>
        <taxon>Metazoa</taxon>
        <taxon>Echinodermata</taxon>
        <taxon>Eleutherozoa</taxon>
        <taxon>Echinozoa</taxon>
        <taxon>Holothuroidea</taxon>
        <taxon>Aspidochirotacea</taxon>
        <taxon>Aspidochirotida</taxon>
        <taxon>Holothuriidae</taxon>
        <taxon>Holothuria</taxon>
    </lineage>
</organism>
<sequence>MGCSASQSTKVASSNNNNATIGIQKKESNNSGKLSSGSLGMPEHRKKRSSGSARFSVERVDSLPEEQEPNEGEDITGEEDDDDDEVFPPSENNRQPENGFQDNKLGNDANGDFGKKPLKNVPLSGPLYSGNTQFSRSQTDFFKMLDEKIATGQSLSSQESVR</sequence>
<dbReference type="EMBL" id="JAIZAY010000007">
    <property type="protein sequence ID" value="KAJ8038289.1"/>
    <property type="molecule type" value="Genomic_DNA"/>
</dbReference>
<name>A0A9Q1C516_HOLLE</name>
<keyword evidence="3" id="KW-1185">Reference proteome</keyword>
<comment type="caution">
    <text evidence="2">The sequence shown here is derived from an EMBL/GenBank/DDBJ whole genome shotgun (WGS) entry which is preliminary data.</text>
</comment>
<evidence type="ECO:0000256" key="1">
    <source>
        <dbReference type="SAM" id="MobiDB-lite"/>
    </source>
</evidence>
<reference evidence="2" key="1">
    <citation type="submission" date="2021-10" db="EMBL/GenBank/DDBJ databases">
        <title>Tropical sea cucumber genome reveals ecological adaptation and Cuvierian tubules defense mechanism.</title>
        <authorList>
            <person name="Chen T."/>
        </authorList>
    </citation>
    <scope>NUCLEOTIDE SEQUENCE</scope>
    <source>
        <strain evidence="2">Nanhai2018</strain>
        <tissue evidence="2">Muscle</tissue>
    </source>
</reference>
<evidence type="ECO:0000313" key="3">
    <source>
        <dbReference type="Proteomes" id="UP001152320"/>
    </source>
</evidence>
<dbReference type="Proteomes" id="UP001152320">
    <property type="component" value="Chromosome 7"/>
</dbReference>
<feature type="region of interest" description="Disordered" evidence="1">
    <location>
        <begin position="1"/>
        <end position="134"/>
    </location>
</feature>
<feature type="compositionally biased region" description="Low complexity" evidence="1">
    <location>
        <begin position="29"/>
        <end position="40"/>
    </location>
</feature>
<dbReference type="OrthoDB" id="5919401at2759"/>
<dbReference type="AlphaFoldDB" id="A0A9Q1C516"/>
<protein>
    <submittedName>
        <fullName evidence="2">Uncharacterized protein</fullName>
    </submittedName>
</protein>
<gene>
    <name evidence="2" type="ORF">HOLleu_15669</name>
</gene>
<evidence type="ECO:0000313" key="2">
    <source>
        <dbReference type="EMBL" id="KAJ8038289.1"/>
    </source>
</evidence>
<feature type="compositionally biased region" description="Acidic residues" evidence="1">
    <location>
        <begin position="63"/>
        <end position="86"/>
    </location>
</feature>
<proteinExistence type="predicted"/>